<evidence type="ECO:0000313" key="3">
    <source>
        <dbReference type="Proteomes" id="UP000256690"/>
    </source>
</evidence>
<sequence length="149" mass="15628">MQTTAYPTQLTHGHQLFHGTLKLLQAQKVKISTKDLAAYMGPAYTPKSIDHQLAKLRKEAQATAPSASALALTATQTQQPKSSLTAKPEKNTSSPTGVPRTTKKRGRSSVGGDAGPDAPAPVKKAKGRTAGICTDEADSDADFGPESDE</sequence>
<feature type="region of interest" description="Disordered" evidence="1">
    <location>
        <begin position="57"/>
        <end position="149"/>
    </location>
</feature>
<evidence type="ECO:0000313" key="2">
    <source>
        <dbReference type="EMBL" id="RDW76825.1"/>
    </source>
</evidence>
<feature type="compositionally biased region" description="Low complexity" evidence="1">
    <location>
        <begin position="61"/>
        <end position="80"/>
    </location>
</feature>
<protein>
    <submittedName>
        <fullName evidence="2">Uncharacterized protein</fullName>
    </submittedName>
</protein>
<feature type="compositionally biased region" description="Acidic residues" evidence="1">
    <location>
        <begin position="135"/>
        <end position="149"/>
    </location>
</feature>
<reference evidence="2 3" key="1">
    <citation type="journal article" date="2018" name="IMA Fungus">
        <title>IMA Genome-F 9: Draft genome sequence of Annulohypoxylon stygium, Aspergillus mulundensis, Berkeleyomyces basicola (syn. Thielaviopsis basicola), Ceratocystis smalleyi, two Cercospora beticola strains, Coleophoma cylindrospora, Fusarium fracticaudum, Phialophora cf. hyalina, and Morchella septimelata.</title>
        <authorList>
            <person name="Wingfield B.D."/>
            <person name="Bills G.F."/>
            <person name="Dong Y."/>
            <person name="Huang W."/>
            <person name="Nel W.J."/>
            <person name="Swalarsk-Parry B.S."/>
            <person name="Vaghefi N."/>
            <person name="Wilken P.M."/>
            <person name="An Z."/>
            <person name="de Beer Z.W."/>
            <person name="De Vos L."/>
            <person name="Chen L."/>
            <person name="Duong T.A."/>
            <person name="Gao Y."/>
            <person name="Hammerbacher A."/>
            <person name="Kikkert J.R."/>
            <person name="Li Y."/>
            <person name="Li H."/>
            <person name="Li K."/>
            <person name="Li Q."/>
            <person name="Liu X."/>
            <person name="Ma X."/>
            <person name="Naidoo K."/>
            <person name="Pethybridge S.J."/>
            <person name="Sun J."/>
            <person name="Steenkamp E.T."/>
            <person name="van der Nest M.A."/>
            <person name="van Wyk S."/>
            <person name="Wingfield M.J."/>
            <person name="Xiong C."/>
            <person name="Yue Q."/>
            <person name="Zhang X."/>
        </authorList>
    </citation>
    <scope>NUCLEOTIDE SEQUENCE [LARGE SCALE GENOMIC DNA]</scope>
    <source>
        <strain evidence="2 3">DSM 5745</strain>
    </source>
</reference>
<dbReference type="Proteomes" id="UP000256690">
    <property type="component" value="Unassembled WGS sequence"/>
</dbReference>
<name>A0A3D8RS38_9EURO</name>
<comment type="caution">
    <text evidence="2">The sequence shown here is derived from an EMBL/GenBank/DDBJ whole genome shotgun (WGS) entry which is preliminary data.</text>
</comment>
<feature type="compositionally biased region" description="Polar residues" evidence="1">
    <location>
        <begin position="81"/>
        <end position="96"/>
    </location>
</feature>
<proteinExistence type="predicted"/>
<dbReference type="GeneID" id="38117187"/>
<keyword evidence="3" id="KW-1185">Reference proteome</keyword>
<evidence type="ECO:0000256" key="1">
    <source>
        <dbReference type="SAM" id="MobiDB-lite"/>
    </source>
</evidence>
<dbReference type="AlphaFoldDB" id="A0A3D8RS38"/>
<organism evidence="2 3">
    <name type="scientific">Aspergillus mulundensis</name>
    <dbReference type="NCBI Taxonomy" id="1810919"/>
    <lineage>
        <taxon>Eukaryota</taxon>
        <taxon>Fungi</taxon>
        <taxon>Dikarya</taxon>
        <taxon>Ascomycota</taxon>
        <taxon>Pezizomycotina</taxon>
        <taxon>Eurotiomycetes</taxon>
        <taxon>Eurotiomycetidae</taxon>
        <taxon>Eurotiales</taxon>
        <taxon>Aspergillaceae</taxon>
        <taxon>Aspergillus</taxon>
        <taxon>Aspergillus subgen. Nidulantes</taxon>
    </lineage>
</organism>
<gene>
    <name evidence="2" type="ORF">DSM5745_06817</name>
</gene>
<dbReference type="EMBL" id="PVWQ01000007">
    <property type="protein sequence ID" value="RDW76825.1"/>
    <property type="molecule type" value="Genomic_DNA"/>
</dbReference>
<accession>A0A3D8RS38</accession>
<dbReference type="OrthoDB" id="5418867at2759"/>
<dbReference type="RefSeq" id="XP_026603137.1">
    <property type="nucleotide sequence ID" value="XM_026748833.1"/>
</dbReference>